<organism evidence="1 2">
    <name type="scientific">Hyaloscypha hepaticicola</name>
    <dbReference type="NCBI Taxonomy" id="2082293"/>
    <lineage>
        <taxon>Eukaryota</taxon>
        <taxon>Fungi</taxon>
        <taxon>Dikarya</taxon>
        <taxon>Ascomycota</taxon>
        <taxon>Pezizomycotina</taxon>
        <taxon>Leotiomycetes</taxon>
        <taxon>Helotiales</taxon>
        <taxon>Hyaloscyphaceae</taxon>
        <taxon>Hyaloscypha</taxon>
    </lineage>
</organism>
<protein>
    <recommendedName>
        <fullName evidence="3">F-box domain-containing protein</fullName>
    </recommendedName>
</protein>
<sequence>MNNPAPSGILSSGDIDTMSALKSVTYVLNDLSFLDKLSKKGRAEVFKNLRQISTAEKATADGTVKSLPRTTNLSYIVNDISFLDKLAKKGQAAVLKNLRQTPPPGFQNDAGLQVSPPTPARCYFLDVIPIEVRNLIYELLLVNPILEEASSISRKSTFGESAKYGLIPAILRTCRQIESEASKALYSKKTYSSSPFVPALSSPHGTTRRGRNIFLP</sequence>
<dbReference type="AlphaFoldDB" id="A0A2J6PMD6"/>
<reference evidence="1 2" key="1">
    <citation type="submission" date="2016-05" db="EMBL/GenBank/DDBJ databases">
        <title>A degradative enzymes factory behind the ericoid mycorrhizal symbiosis.</title>
        <authorList>
            <consortium name="DOE Joint Genome Institute"/>
            <person name="Martino E."/>
            <person name="Morin E."/>
            <person name="Grelet G."/>
            <person name="Kuo A."/>
            <person name="Kohler A."/>
            <person name="Daghino S."/>
            <person name="Barry K."/>
            <person name="Choi C."/>
            <person name="Cichocki N."/>
            <person name="Clum A."/>
            <person name="Copeland A."/>
            <person name="Hainaut M."/>
            <person name="Haridas S."/>
            <person name="Labutti K."/>
            <person name="Lindquist E."/>
            <person name="Lipzen A."/>
            <person name="Khouja H.-R."/>
            <person name="Murat C."/>
            <person name="Ohm R."/>
            <person name="Olson A."/>
            <person name="Spatafora J."/>
            <person name="Veneault-Fourrey C."/>
            <person name="Henrissat B."/>
            <person name="Grigoriev I."/>
            <person name="Martin F."/>
            <person name="Perotto S."/>
        </authorList>
    </citation>
    <scope>NUCLEOTIDE SEQUENCE [LARGE SCALE GENOMIC DNA]</scope>
    <source>
        <strain evidence="1 2">UAMH 7357</strain>
    </source>
</reference>
<evidence type="ECO:0000313" key="1">
    <source>
        <dbReference type="EMBL" id="PMD15046.1"/>
    </source>
</evidence>
<dbReference type="EMBL" id="KZ613516">
    <property type="protein sequence ID" value="PMD15046.1"/>
    <property type="molecule type" value="Genomic_DNA"/>
</dbReference>
<evidence type="ECO:0000313" key="2">
    <source>
        <dbReference type="Proteomes" id="UP000235672"/>
    </source>
</evidence>
<proteinExistence type="predicted"/>
<evidence type="ECO:0008006" key="3">
    <source>
        <dbReference type="Google" id="ProtNLM"/>
    </source>
</evidence>
<gene>
    <name evidence="1" type="ORF">NA56DRAFT_664190</name>
</gene>
<dbReference type="Proteomes" id="UP000235672">
    <property type="component" value="Unassembled WGS sequence"/>
</dbReference>
<keyword evidence="2" id="KW-1185">Reference proteome</keyword>
<dbReference type="OrthoDB" id="62952at2759"/>
<accession>A0A2J6PMD6</accession>
<name>A0A2J6PMD6_9HELO</name>